<dbReference type="Pfam" id="PF03544">
    <property type="entry name" value="TonB_C"/>
    <property type="match status" value="1"/>
</dbReference>
<keyword evidence="2 6" id="KW-0812">Transmembrane</keyword>
<gene>
    <name evidence="8" type="ORF">DW355_07625</name>
</gene>
<dbReference type="EMBL" id="CP031395">
    <property type="protein sequence ID" value="QBK06445.1"/>
    <property type="molecule type" value="Genomic_DNA"/>
</dbReference>
<dbReference type="InterPro" id="IPR006260">
    <property type="entry name" value="TonB/TolA_C"/>
</dbReference>
<feature type="coiled-coil region" evidence="5">
    <location>
        <begin position="142"/>
        <end position="169"/>
    </location>
</feature>
<evidence type="ECO:0000313" key="9">
    <source>
        <dbReference type="Proteomes" id="UP000292939"/>
    </source>
</evidence>
<dbReference type="GO" id="GO:0055085">
    <property type="term" value="P:transmembrane transport"/>
    <property type="evidence" value="ECO:0007669"/>
    <property type="project" value="InterPro"/>
</dbReference>
<evidence type="ECO:0000256" key="3">
    <source>
        <dbReference type="ARBA" id="ARBA00022989"/>
    </source>
</evidence>
<dbReference type="InterPro" id="IPR037682">
    <property type="entry name" value="TonB_C"/>
</dbReference>
<evidence type="ECO:0000256" key="6">
    <source>
        <dbReference type="SAM" id="Phobius"/>
    </source>
</evidence>
<feature type="transmembrane region" description="Helical" evidence="6">
    <location>
        <begin position="12"/>
        <end position="32"/>
    </location>
</feature>
<dbReference type="SUPFAM" id="SSF74653">
    <property type="entry name" value="TolA/TonB C-terminal domain"/>
    <property type="match status" value="1"/>
</dbReference>
<feature type="domain" description="TonB C-terminal" evidence="7">
    <location>
        <begin position="209"/>
        <end position="277"/>
    </location>
</feature>
<proteinExistence type="predicted"/>
<organism evidence="8 9">
    <name type="scientific">Hylemonella gracilis</name>
    <dbReference type="NCBI Taxonomy" id="80880"/>
    <lineage>
        <taxon>Bacteria</taxon>
        <taxon>Pseudomonadati</taxon>
        <taxon>Pseudomonadota</taxon>
        <taxon>Betaproteobacteria</taxon>
        <taxon>Burkholderiales</taxon>
        <taxon>Comamonadaceae</taxon>
        <taxon>Hylemonella</taxon>
    </lineage>
</organism>
<dbReference type="NCBIfam" id="TIGR01352">
    <property type="entry name" value="tonB_Cterm"/>
    <property type="match status" value="1"/>
</dbReference>
<dbReference type="OrthoDB" id="9803361at2"/>
<dbReference type="AlphaFoldDB" id="A0A4P6UQI1"/>
<accession>A0A4P6UQI1</accession>
<sequence length="293" mass="32083">MRLPTFQLNTLQWALGVSLGLHAVLLTVRFVAPEAFERAFRDTPLEVILVNARSEEEDVRDEEAKAIAQSKLAGGGELEAGRATSPLPATQIDLQGDTLDQETSEQLQRLQAQQNLLLAQVRAQLASLPAPSPQSDAAGNANTAQEEKRRLLLKQLAEIERRIQQDSARPRKHYIGPATREAAYAQYYDRLRRAIEAKGTANFPNVAGRQLYGELTMALTVDAQGRIVSAEVAQGSGNRELDRRAQAIAQAASPFGAFTPAMRKQADQIVVVSRFHFAHDATLQTQVSNAPAR</sequence>
<comment type="subcellular location">
    <subcellularLocation>
        <location evidence="1">Membrane</location>
        <topology evidence="1">Single-pass membrane protein</topology>
    </subcellularLocation>
</comment>
<name>A0A4P6UQI1_9BURK</name>
<protein>
    <submittedName>
        <fullName evidence="8">TonB family protein</fullName>
    </submittedName>
</protein>
<dbReference type="KEGG" id="hgr:DW355_07625"/>
<keyword evidence="5" id="KW-0175">Coiled coil</keyword>
<evidence type="ECO:0000256" key="2">
    <source>
        <dbReference type="ARBA" id="ARBA00022692"/>
    </source>
</evidence>
<reference evidence="8 9" key="1">
    <citation type="submission" date="2018-07" db="EMBL/GenBank/DDBJ databases">
        <title>Exploring interactions and the metabolic potential of the ultra-small soil bacteria Hylemonella gracilis.</title>
        <authorList>
            <person name="Tyc O."/>
            <person name="Kulkarni P."/>
            <person name="Gawehns F."/>
            <person name="Hundscheid M."/>
            <person name="Zweers H."/>
            <person name="Garbeva P."/>
        </authorList>
    </citation>
    <scope>NUCLEOTIDE SEQUENCE [LARGE SCALE GENOMIC DNA]</scope>
    <source>
        <strain evidence="8 9">NS1</strain>
    </source>
</reference>
<dbReference type="RefSeq" id="WP_131278965.1">
    <property type="nucleotide sequence ID" value="NZ_CP031395.1"/>
</dbReference>
<dbReference type="Gene3D" id="3.30.1150.10">
    <property type="match status" value="1"/>
</dbReference>
<keyword evidence="4 6" id="KW-0472">Membrane</keyword>
<evidence type="ECO:0000256" key="4">
    <source>
        <dbReference type="ARBA" id="ARBA00023136"/>
    </source>
</evidence>
<dbReference type="Proteomes" id="UP000292939">
    <property type="component" value="Chromosome"/>
</dbReference>
<dbReference type="GO" id="GO:0016020">
    <property type="term" value="C:membrane"/>
    <property type="evidence" value="ECO:0007669"/>
    <property type="project" value="UniProtKB-SubCell"/>
</dbReference>
<evidence type="ECO:0000259" key="7">
    <source>
        <dbReference type="Pfam" id="PF03544"/>
    </source>
</evidence>
<keyword evidence="3 6" id="KW-1133">Transmembrane helix</keyword>
<evidence type="ECO:0000313" key="8">
    <source>
        <dbReference type="EMBL" id="QBK06445.1"/>
    </source>
</evidence>
<evidence type="ECO:0000256" key="1">
    <source>
        <dbReference type="ARBA" id="ARBA00004167"/>
    </source>
</evidence>
<evidence type="ECO:0000256" key="5">
    <source>
        <dbReference type="SAM" id="Coils"/>
    </source>
</evidence>